<proteinExistence type="predicted"/>
<evidence type="ECO:0000313" key="1">
    <source>
        <dbReference type="EMBL" id="KIM75814.1"/>
    </source>
</evidence>
<dbReference type="Proteomes" id="UP000054166">
    <property type="component" value="Unassembled WGS sequence"/>
</dbReference>
<dbReference type="AlphaFoldDB" id="A0A0C3F7D7"/>
<protein>
    <submittedName>
        <fullName evidence="1">Uncharacterized protein</fullName>
    </submittedName>
</protein>
<dbReference type="EMBL" id="KN833042">
    <property type="protein sequence ID" value="KIM75814.1"/>
    <property type="molecule type" value="Genomic_DNA"/>
</dbReference>
<keyword evidence="2" id="KW-1185">Reference proteome</keyword>
<dbReference type="HOGENOM" id="CLU_2886653_0_0_1"/>
<accession>A0A0C3F7D7</accession>
<reference evidence="2" key="2">
    <citation type="submission" date="2015-01" db="EMBL/GenBank/DDBJ databases">
        <title>Evolutionary Origins and Diversification of the Mycorrhizal Mutualists.</title>
        <authorList>
            <consortium name="DOE Joint Genome Institute"/>
            <consortium name="Mycorrhizal Genomics Consortium"/>
            <person name="Kohler A."/>
            <person name="Kuo A."/>
            <person name="Nagy L.G."/>
            <person name="Floudas D."/>
            <person name="Copeland A."/>
            <person name="Barry K.W."/>
            <person name="Cichocki N."/>
            <person name="Veneault-Fourrey C."/>
            <person name="LaButti K."/>
            <person name="Lindquist E.A."/>
            <person name="Lipzen A."/>
            <person name="Lundell T."/>
            <person name="Morin E."/>
            <person name="Murat C."/>
            <person name="Riley R."/>
            <person name="Ohm R."/>
            <person name="Sun H."/>
            <person name="Tunlid A."/>
            <person name="Henrissat B."/>
            <person name="Grigoriev I.V."/>
            <person name="Hibbett D.S."/>
            <person name="Martin F."/>
        </authorList>
    </citation>
    <scope>NUCLEOTIDE SEQUENCE [LARGE SCALE GENOMIC DNA]</scope>
    <source>
        <strain evidence="2">F 1598</strain>
    </source>
</reference>
<reference evidence="1 2" key="1">
    <citation type="submission" date="2014-04" db="EMBL/GenBank/DDBJ databases">
        <authorList>
            <consortium name="DOE Joint Genome Institute"/>
            <person name="Kuo A."/>
            <person name="Tarkka M."/>
            <person name="Buscot F."/>
            <person name="Kohler A."/>
            <person name="Nagy L.G."/>
            <person name="Floudas D."/>
            <person name="Copeland A."/>
            <person name="Barry K.W."/>
            <person name="Cichocki N."/>
            <person name="Veneault-Fourrey C."/>
            <person name="LaButti K."/>
            <person name="Lindquist E.A."/>
            <person name="Lipzen A."/>
            <person name="Lundell T."/>
            <person name="Morin E."/>
            <person name="Murat C."/>
            <person name="Sun H."/>
            <person name="Tunlid A."/>
            <person name="Henrissat B."/>
            <person name="Grigoriev I.V."/>
            <person name="Hibbett D.S."/>
            <person name="Martin F."/>
            <person name="Nordberg H.P."/>
            <person name="Cantor M.N."/>
            <person name="Hua S.X."/>
        </authorList>
    </citation>
    <scope>NUCLEOTIDE SEQUENCE [LARGE SCALE GENOMIC DNA]</scope>
    <source>
        <strain evidence="1 2">F 1598</strain>
    </source>
</reference>
<gene>
    <name evidence="1" type="ORF">PILCRDRAFT_826962</name>
</gene>
<dbReference type="InParanoid" id="A0A0C3F7D7"/>
<organism evidence="1 2">
    <name type="scientific">Piloderma croceum (strain F 1598)</name>
    <dbReference type="NCBI Taxonomy" id="765440"/>
    <lineage>
        <taxon>Eukaryota</taxon>
        <taxon>Fungi</taxon>
        <taxon>Dikarya</taxon>
        <taxon>Basidiomycota</taxon>
        <taxon>Agaricomycotina</taxon>
        <taxon>Agaricomycetes</taxon>
        <taxon>Agaricomycetidae</taxon>
        <taxon>Atheliales</taxon>
        <taxon>Atheliaceae</taxon>
        <taxon>Piloderma</taxon>
    </lineage>
</organism>
<name>A0A0C3F7D7_PILCF</name>
<evidence type="ECO:0000313" key="2">
    <source>
        <dbReference type="Proteomes" id="UP000054166"/>
    </source>
</evidence>
<sequence length="63" mass="6821">MAYPCSSATFLTTCANSDMTISLTMPAGNAHFVISHNGLDTRPVVLSIWLPLVLTFQASHMTH</sequence>